<comment type="caution">
    <text evidence="1">The sequence shown here is derived from an EMBL/GenBank/DDBJ whole genome shotgun (WGS) entry which is preliminary data.</text>
</comment>
<dbReference type="EMBL" id="JAHDVG010000483">
    <property type="protein sequence ID" value="KAH1170658.1"/>
    <property type="molecule type" value="Genomic_DNA"/>
</dbReference>
<evidence type="ECO:0000313" key="1">
    <source>
        <dbReference type="EMBL" id="KAH1170658.1"/>
    </source>
</evidence>
<dbReference type="AlphaFoldDB" id="A0A9D3X166"/>
<protein>
    <submittedName>
        <fullName evidence="1">Uncharacterized protein</fullName>
    </submittedName>
</protein>
<keyword evidence="2" id="KW-1185">Reference proteome</keyword>
<organism evidence="1 2">
    <name type="scientific">Mauremys mutica</name>
    <name type="common">yellowpond turtle</name>
    <dbReference type="NCBI Taxonomy" id="74926"/>
    <lineage>
        <taxon>Eukaryota</taxon>
        <taxon>Metazoa</taxon>
        <taxon>Chordata</taxon>
        <taxon>Craniata</taxon>
        <taxon>Vertebrata</taxon>
        <taxon>Euteleostomi</taxon>
        <taxon>Archelosauria</taxon>
        <taxon>Testudinata</taxon>
        <taxon>Testudines</taxon>
        <taxon>Cryptodira</taxon>
        <taxon>Durocryptodira</taxon>
        <taxon>Testudinoidea</taxon>
        <taxon>Geoemydidae</taxon>
        <taxon>Geoemydinae</taxon>
        <taxon>Mauremys</taxon>
    </lineage>
</organism>
<dbReference type="Proteomes" id="UP000827986">
    <property type="component" value="Unassembled WGS sequence"/>
</dbReference>
<accession>A0A9D3X166</accession>
<proteinExistence type="predicted"/>
<gene>
    <name evidence="1" type="ORF">KIL84_006276</name>
</gene>
<evidence type="ECO:0000313" key="2">
    <source>
        <dbReference type="Proteomes" id="UP000827986"/>
    </source>
</evidence>
<name>A0A9D3X166_9SAUR</name>
<sequence>CAYRGIIQEPQPEEKLAQVDLSSLDIAVSRDERFSAFCLMHQWLGFSTERKEVEGQSPLSSCSEHC</sequence>
<feature type="non-terminal residue" evidence="1">
    <location>
        <position position="1"/>
    </location>
</feature>
<reference evidence="1" key="1">
    <citation type="submission" date="2021-09" db="EMBL/GenBank/DDBJ databases">
        <title>The genome of Mauremys mutica provides insights into the evolution of semi-aquatic lifestyle.</title>
        <authorList>
            <person name="Gong S."/>
            <person name="Gao Y."/>
        </authorList>
    </citation>
    <scope>NUCLEOTIDE SEQUENCE</scope>
    <source>
        <strain evidence="1">MM-2020</strain>
        <tissue evidence="1">Muscle</tissue>
    </source>
</reference>